<dbReference type="OMA" id="FTMFIAS"/>
<name>E1F748_GIAIA</name>
<comment type="caution">
    <text evidence="1">The sequence shown here is derived from an EMBL/GenBank/DDBJ whole genome shotgun (WGS) entry which is preliminary data.</text>
</comment>
<dbReference type="Proteomes" id="UP000008974">
    <property type="component" value="Unassembled WGS sequence"/>
</dbReference>
<accession>E1F748</accession>
<evidence type="ECO:0000313" key="2">
    <source>
        <dbReference type="Proteomes" id="UP000008974"/>
    </source>
</evidence>
<dbReference type="AlphaFoldDB" id="E1F748"/>
<gene>
    <name evidence="1" type="ORF">GLP15_2240</name>
</gene>
<dbReference type="OrthoDB" id="10257914at2759"/>
<dbReference type="VEuPathDB" id="GiardiaDB:GLP15_2240"/>
<sequence>MPSLTGKSHRSPNISQVTSDKILLLMAHQLGVPSSDPVAIISAAQAHKDQIDWAHIGNSCNIQKQLARKHFNEVIKPRYESSGSIMDIADRSEFTMFIASLLSSRCYPSAEVLAKFAPTSGRKYSRVILRRAFHNIKKCRVLKDCYTSLGYTFNDLLLQSSQICEQEQFKIITPSDDVLRPDLLTGTSNKYIGADTDQKDQACLLQRRDLPLPAGPRAVSSSSSSNLLMPKISLHYPKFMSSSLPNLSKKVTYSNLLTPKNPSQSFTVLANLSDSPLPQYNIDSSYNVMRSIPIAPLPQPQSQPQPQHSLTADGQQCWALNPAQVHGGISSHLLSHGTPTPAAASSLELGLEQDPEYIIAKTDGTPVYSDLHSNAVPIFGDSGGYCSSTFSSWESNDQLATMSSAPSPFSSHSALPCMPAQAAWTKPPPIPITPNQVADHFHAASIYSASVSSSASVCSLDFPAHPASLLASGTRTPTQEEIVRDTQWVASSGDNGESGIKSEQLLYSQFTQQNYTELSSVSSDIFSSLPFVKFDTSEGIPEDKEACSSAGIVVNDPFSLNEDPTPSYLSGSRARTKL</sequence>
<dbReference type="EMBL" id="ACVC01000211">
    <property type="protein sequence ID" value="EFO61720.1"/>
    <property type="molecule type" value="Genomic_DNA"/>
</dbReference>
<protein>
    <submittedName>
        <fullName evidence="1">Uncharacterized protein</fullName>
    </submittedName>
</protein>
<proteinExistence type="predicted"/>
<organism evidence="1 2">
    <name type="scientific">Giardia intestinalis (strain P15)</name>
    <name type="common">Giardia lamblia</name>
    <dbReference type="NCBI Taxonomy" id="658858"/>
    <lineage>
        <taxon>Eukaryota</taxon>
        <taxon>Metamonada</taxon>
        <taxon>Diplomonadida</taxon>
        <taxon>Hexamitidae</taxon>
        <taxon>Giardiinae</taxon>
        <taxon>Giardia</taxon>
    </lineage>
</organism>
<reference evidence="1 2" key="1">
    <citation type="journal article" date="2010" name="BMC Genomics">
        <title>Genome analysis and comparative genomics of a Giardia intestinalis assemblage E isolate.</title>
        <authorList>
            <person name="Jerlstrom-Hultqvist J."/>
            <person name="Franzen O."/>
            <person name="Ankarklev J."/>
            <person name="Xu F."/>
            <person name="Nohynkova E."/>
            <person name="Andersson J.O."/>
            <person name="Svard S.G."/>
            <person name="Andersson B."/>
        </authorList>
    </citation>
    <scope>NUCLEOTIDE SEQUENCE [LARGE SCALE GENOMIC DNA]</scope>
    <source>
        <strain evidence="1 2">P15</strain>
    </source>
</reference>
<evidence type="ECO:0000313" key="1">
    <source>
        <dbReference type="EMBL" id="EFO61720.1"/>
    </source>
</evidence>